<dbReference type="GO" id="GO:0007018">
    <property type="term" value="P:microtubule-based movement"/>
    <property type="evidence" value="ECO:0007669"/>
    <property type="project" value="InterPro"/>
</dbReference>
<evidence type="ECO:0000313" key="4">
    <source>
        <dbReference type="Proteomes" id="UP001219518"/>
    </source>
</evidence>
<reference evidence="3" key="2">
    <citation type="journal article" date="2023" name="BMC Genomics">
        <title>Pest status, molecular evolution, and epigenetic factors derived from the genome assembly of Frankliniella fusca, a thysanopteran phytovirus vector.</title>
        <authorList>
            <person name="Catto M.A."/>
            <person name="Labadie P.E."/>
            <person name="Jacobson A.L."/>
            <person name="Kennedy G.G."/>
            <person name="Srinivasan R."/>
            <person name="Hunt B.G."/>
        </authorList>
    </citation>
    <scope>NUCLEOTIDE SEQUENCE</scope>
    <source>
        <strain evidence="3">PL_HMW_Pooled</strain>
    </source>
</reference>
<feature type="compositionally biased region" description="Acidic residues" evidence="1">
    <location>
        <begin position="1033"/>
        <end position="1046"/>
    </location>
</feature>
<comment type="caution">
    <text evidence="3">The sequence shown here is derived from an EMBL/GenBank/DDBJ whole genome shotgun (WGS) entry which is preliminary data.</text>
</comment>
<feature type="compositionally biased region" description="Low complexity" evidence="1">
    <location>
        <begin position="1175"/>
        <end position="1184"/>
    </location>
</feature>
<dbReference type="Pfam" id="PF08385">
    <property type="entry name" value="DHC_N1"/>
    <property type="match status" value="3"/>
</dbReference>
<dbReference type="Proteomes" id="UP001219518">
    <property type="component" value="Unassembled WGS sequence"/>
</dbReference>
<evidence type="ECO:0000313" key="3">
    <source>
        <dbReference type="EMBL" id="KAK3923944.1"/>
    </source>
</evidence>
<proteinExistence type="predicted"/>
<dbReference type="EMBL" id="JAHWGI010001158">
    <property type="protein sequence ID" value="KAK3923944.1"/>
    <property type="molecule type" value="Genomic_DNA"/>
</dbReference>
<feature type="compositionally biased region" description="Basic and acidic residues" evidence="1">
    <location>
        <begin position="1019"/>
        <end position="1029"/>
    </location>
</feature>
<dbReference type="InterPro" id="IPR026983">
    <property type="entry name" value="DHC"/>
</dbReference>
<accession>A0AAE1LME1</accession>
<evidence type="ECO:0000259" key="2">
    <source>
        <dbReference type="Pfam" id="PF08385"/>
    </source>
</evidence>
<feature type="region of interest" description="Disordered" evidence="1">
    <location>
        <begin position="943"/>
        <end position="1188"/>
    </location>
</feature>
<feature type="domain" description="Dynein heavy chain tail" evidence="2">
    <location>
        <begin position="766"/>
        <end position="857"/>
    </location>
</feature>
<feature type="domain" description="Dynein heavy chain tail" evidence="2">
    <location>
        <begin position="205"/>
        <end position="326"/>
    </location>
</feature>
<feature type="compositionally biased region" description="Low complexity" evidence="1">
    <location>
        <begin position="1105"/>
        <end position="1140"/>
    </location>
</feature>
<evidence type="ECO:0000256" key="1">
    <source>
        <dbReference type="SAM" id="MobiDB-lite"/>
    </source>
</evidence>
<feature type="compositionally biased region" description="Low complexity" evidence="1">
    <location>
        <begin position="1154"/>
        <end position="1169"/>
    </location>
</feature>
<dbReference type="PANTHER" id="PTHR46532">
    <property type="entry name" value="MALE FERTILITY FACTOR KL5"/>
    <property type="match status" value="1"/>
</dbReference>
<feature type="domain" description="Dynein heavy chain tail" evidence="2">
    <location>
        <begin position="372"/>
        <end position="707"/>
    </location>
</feature>
<feature type="compositionally biased region" description="Acidic residues" evidence="1">
    <location>
        <begin position="964"/>
        <end position="1010"/>
    </location>
</feature>
<protein>
    <submittedName>
        <fullName evidence="3">Dynein beta chain, ciliary</fullName>
    </submittedName>
</protein>
<feature type="compositionally biased region" description="Low complexity" evidence="1">
    <location>
        <begin position="1072"/>
        <end position="1085"/>
    </location>
</feature>
<name>A0AAE1LME1_9NEOP</name>
<organism evidence="3 4">
    <name type="scientific">Frankliniella fusca</name>
    <dbReference type="NCBI Taxonomy" id="407009"/>
    <lineage>
        <taxon>Eukaryota</taxon>
        <taxon>Metazoa</taxon>
        <taxon>Ecdysozoa</taxon>
        <taxon>Arthropoda</taxon>
        <taxon>Hexapoda</taxon>
        <taxon>Insecta</taxon>
        <taxon>Pterygota</taxon>
        <taxon>Neoptera</taxon>
        <taxon>Paraneoptera</taxon>
        <taxon>Thysanoptera</taxon>
        <taxon>Terebrantia</taxon>
        <taxon>Thripoidea</taxon>
        <taxon>Thripidae</taxon>
        <taxon>Frankliniella</taxon>
    </lineage>
</organism>
<keyword evidence="4" id="KW-1185">Reference proteome</keyword>
<sequence>MAADTEEPKKEPAPGGTEDERLEFIFEYLSKSLRLKHDKWAKMMSNEDLRFVVMEFLERTTSDVLVMLLSPAGVLTPVLGFPTNAKGKSSYFIRKRKEPVTKENLRELLIFGDMAPRPVEELAVLVDEVFMPLLVNPVNQRGWPAVVAEDVKKHLYGLKCDLYEVRGRMNGQTLLPMPLNVAKVYQVHRDLVESNGQTVDVHLKSSIEGVVIKWASQISQVLSEDPSTAFTMECNPEPREEVKFWNERRLNLEGIYDQLRDPRVKRMGEILELTESAYFPCFKTLFRNVVAALTEVRDICVYIKPVEELMDHIGTLEFPDVAEMLPGHHAHRVPPLGQLALLLHLAQDHPPHQGDKQPTHPPEVTCIPAKSSDCLDPSSLFQGELDEAQERVTMCIDTLQNFKQSLVPVPKTILEVFEESRANLGSGYFKNSEPVMWNFKSKIVFERLNKYIERLEKVQTVFDAGVEYSKLEKVEIGGLKGRILGQKVEELFEEFKNIFSGFTKIEYDPLNPDDRSFEKDEITFKENMKDLEGRLAAIITQAFDDCANFESLSKLIQVAGSLMDRSIAKEDMKERMPRVLEVYSKDLDTVKVIFDTYQAAKEEQGFYDVDCYFPPTAGAMTFVHKLRCRIQAPMEFFNEWENPIMETPDMEHVRHKYEEMKGKLDGLWDSLYSEWAGRVPNEVNTNLAKTLLTRHEDKTISTNFAPEGFRGNGAVWVKGVGKPATVLRIQRNTRYRTVPRCCLRLRGYSSLSQNIEMSYLLSHTLDLVAALRECRYLQFLDLLDNVPAPARELFDRSEELHLWVTTLNRIVEWYNEILKRCIPVEFDLIREEMNGIDNYIQEVQDKLNWKSEGVWPYVENIRDLTRALHGRVVQAQANVEHITGLLDNFAHVPLFERDEKTGLLGLSDRTARVNKRFNEVRTAAEHIHLKMEENYKLFHNVPLEEPEPEAPPRKKRLKKRFDEDGNEIPWDEGEEEWESYDEEEDEAEEDEGEEEEEEESSSEESSESSEELWSSDSETGGRRAVREQAVDGWDADTWAEDGDAQAEDGGYLEPAEVPAQVSAVPSPGARPSQAGSAASSDQSGGVKPSEQAEGGTPGAVESVSPPKGLSAIAAAAAARGPGPGPGAAAAPGLAPKLARASRAFVSSHSQAERPGGSPASGAMSAASKPSETESVRSTVTSMSSGGATVSLDLSVSEDVLPSLPEEPAHSAEWMAYLEYIDNMVLQKLTQAVQSSVDVFFEETNPDKALDESRPLFEASRPYAHNCFFRDRSRPAAATGARPEASRSGKWRGY</sequence>
<dbReference type="InterPro" id="IPR013594">
    <property type="entry name" value="Dynein_heavy_tail"/>
</dbReference>
<dbReference type="PANTHER" id="PTHR46532:SF11">
    <property type="entry name" value="DYNEIN AXONEMAL HEAVY CHAIN 12"/>
    <property type="match status" value="1"/>
</dbReference>
<gene>
    <name evidence="3" type="ORF">KUF71_012182</name>
</gene>
<dbReference type="GO" id="GO:0045505">
    <property type="term" value="F:dynein intermediate chain binding"/>
    <property type="evidence" value="ECO:0007669"/>
    <property type="project" value="InterPro"/>
</dbReference>
<feature type="region of interest" description="Disordered" evidence="1">
    <location>
        <begin position="1273"/>
        <end position="1293"/>
    </location>
</feature>
<dbReference type="GO" id="GO:0005858">
    <property type="term" value="C:axonemal dynein complex"/>
    <property type="evidence" value="ECO:0007669"/>
    <property type="project" value="TreeGrafter"/>
</dbReference>
<dbReference type="GO" id="GO:0051959">
    <property type="term" value="F:dynein light intermediate chain binding"/>
    <property type="evidence" value="ECO:0007669"/>
    <property type="project" value="InterPro"/>
</dbReference>
<feature type="non-terminal residue" evidence="3">
    <location>
        <position position="1"/>
    </location>
</feature>
<reference evidence="3" key="1">
    <citation type="submission" date="2021-07" db="EMBL/GenBank/DDBJ databases">
        <authorList>
            <person name="Catto M.A."/>
            <person name="Jacobson A."/>
            <person name="Kennedy G."/>
            <person name="Labadie P."/>
            <person name="Hunt B.G."/>
            <person name="Srinivasan R."/>
        </authorList>
    </citation>
    <scope>NUCLEOTIDE SEQUENCE</scope>
    <source>
        <strain evidence="3">PL_HMW_Pooled</strain>
        <tissue evidence="3">Head</tissue>
    </source>
</reference>